<name>A0A1I8FME4_9PLAT</name>
<feature type="region of interest" description="Disordered" evidence="1">
    <location>
        <begin position="41"/>
        <end position="78"/>
    </location>
</feature>
<protein>
    <submittedName>
        <fullName evidence="3">SPOC domain-containing protein</fullName>
    </submittedName>
</protein>
<dbReference type="Proteomes" id="UP000095280">
    <property type="component" value="Unplaced"/>
</dbReference>
<feature type="compositionally biased region" description="Polar residues" evidence="1">
    <location>
        <begin position="55"/>
        <end position="78"/>
    </location>
</feature>
<feature type="compositionally biased region" description="Basic and acidic residues" evidence="1">
    <location>
        <begin position="10"/>
        <end position="25"/>
    </location>
</feature>
<sequence>QRRADAALPDADRRPSMVRASREPDTSTVVGLQTGRFVRIDTDETSSPHRRHSLASCSSRSAAQGLTQTSRSGCQPDSNWTAAPLPNNRRWCLHIVAVAAAPGPDLLAGLFRRYAGRLRARRDAAACTRSQQLCRLSLGLVRAADCVGVVSSQPPSPASRTSRPPLPPLLELDKAKKVAEKAAASDSGDPNSKLASQTDPESAAYLDLCGARQSAGRFPADSRQLSAIRRSRVTPPSRHGRLSVPADSLRPAAWPRPARLCGPVQRRMAFIVACLASVACGHHTLLMPAGALSLEPSASGAAGFLQMLAQRFCAKSTAWPTSGPSSCWARTGPAGGAAREVRPPAGAAGPQPDSPALLIRLPRQTPCLTLPATDVERRLGSDLRRRQGAGVRTGWSR</sequence>
<evidence type="ECO:0000313" key="2">
    <source>
        <dbReference type="Proteomes" id="UP000095280"/>
    </source>
</evidence>
<feature type="region of interest" description="Disordered" evidence="1">
    <location>
        <begin position="1"/>
        <end position="28"/>
    </location>
</feature>
<proteinExistence type="predicted"/>
<evidence type="ECO:0000313" key="3">
    <source>
        <dbReference type="WBParaSite" id="maker-unitig_38855-snap-gene-0.2-mRNA-1"/>
    </source>
</evidence>
<dbReference type="WBParaSite" id="maker-unitig_38855-snap-gene-0.2-mRNA-1">
    <property type="protein sequence ID" value="maker-unitig_38855-snap-gene-0.2-mRNA-1"/>
    <property type="gene ID" value="maker-unitig_38855-snap-gene-0.2"/>
</dbReference>
<accession>A0A1I8FME4</accession>
<organism evidence="2 3">
    <name type="scientific">Macrostomum lignano</name>
    <dbReference type="NCBI Taxonomy" id="282301"/>
    <lineage>
        <taxon>Eukaryota</taxon>
        <taxon>Metazoa</taxon>
        <taxon>Spiralia</taxon>
        <taxon>Lophotrochozoa</taxon>
        <taxon>Platyhelminthes</taxon>
        <taxon>Rhabditophora</taxon>
        <taxon>Macrostomorpha</taxon>
        <taxon>Macrostomida</taxon>
        <taxon>Macrostomidae</taxon>
        <taxon>Macrostomum</taxon>
    </lineage>
</organism>
<evidence type="ECO:0000256" key="1">
    <source>
        <dbReference type="SAM" id="MobiDB-lite"/>
    </source>
</evidence>
<dbReference type="AlphaFoldDB" id="A0A1I8FME4"/>
<reference evidence="3" key="1">
    <citation type="submission" date="2016-11" db="UniProtKB">
        <authorList>
            <consortium name="WormBaseParasite"/>
        </authorList>
    </citation>
    <scope>IDENTIFICATION</scope>
</reference>
<feature type="region of interest" description="Disordered" evidence="1">
    <location>
        <begin position="324"/>
        <end position="356"/>
    </location>
</feature>
<keyword evidence="2" id="KW-1185">Reference proteome</keyword>